<dbReference type="PANTHER" id="PTHR34319">
    <property type="entry name" value="MAJOR EXPORTED PROTEIN"/>
    <property type="match status" value="1"/>
</dbReference>
<reference evidence="3 4" key="1">
    <citation type="submission" date="2018-06" db="EMBL/GenBank/DDBJ databases">
        <authorList>
            <consortium name="Pathogen Informatics"/>
            <person name="Doyle S."/>
        </authorList>
    </citation>
    <scope>NUCLEOTIDE SEQUENCE [LARGE SCALE GENOMIC DNA]</scope>
    <source>
        <strain evidence="3 4">NCTC10060</strain>
    </source>
</reference>
<dbReference type="EMBL" id="UGXH01000003">
    <property type="protein sequence ID" value="SUG57613.1"/>
    <property type="molecule type" value="Genomic_DNA"/>
</dbReference>
<feature type="region of interest" description="Disordered" evidence="1">
    <location>
        <begin position="101"/>
        <end position="125"/>
    </location>
</feature>
<dbReference type="PANTHER" id="PTHR34319:SF7">
    <property type="entry name" value="HNH ENDONUCLEASE DOMAIN-CONTAINING PROTEIN"/>
    <property type="match status" value="1"/>
</dbReference>
<evidence type="ECO:0000256" key="1">
    <source>
        <dbReference type="SAM" id="MobiDB-lite"/>
    </source>
</evidence>
<protein>
    <submittedName>
        <fullName evidence="3">Putative transmembrane protein</fullName>
    </submittedName>
</protein>
<keyword evidence="3" id="KW-0472">Membrane</keyword>
<dbReference type="AlphaFoldDB" id="A0A379U4I1"/>
<keyword evidence="3" id="KW-0812">Transmembrane</keyword>
<dbReference type="Proteomes" id="UP000254633">
    <property type="component" value="Unassembled WGS sequence"/>
</dbReference>
<name>A0A379U4I1_SALDZ</name>
<sequence>MKRTVTVSLLAFPKKNTAYPHINDRYERRHRSYADPIYDEVEHELQIGWLVGVDTSRRWSSDRNPFYIDDNGDLIFTPTASSWHAWYKDEIASAYQHAIADRQGRKPAPTQRIHHDYYGPTTAPSEKTLNSKAVGRLLAASGVYNGNIEGFHETAQQLGGDAPAGYDQVMNNKGLIIAGASVAAGLTMGRLNPLSELDEISSLSKIPTFESPYVKGFTSESGTLVNAEHALSTRKTRGLCFRFNTSYRGAQSPGV</sequence>
<proteinExistence type="predicted"/>
<dbReference type="Pfam" id="PF26362">
    <property type="entry name" value="DUF8093"/>
    <property type="match status" value="1"/>
</dbReference>
<gene>
    <name evidence="3" type="ORF">NCTC10060_04842</name>
</gene>
<feature type="domain" description="DUF8093" evidence="2">
    <location>
        <begin position="18"/>
        <end position="111"/>
    </location>
</feature>
<accession>A0A379U4I1</accession>
<evidence type="ECO:0000313" key="4">
    <source>
        <dbReference type="Proteomes" id="UP000254633"/>
    </source>
</evidence>
<dbReference type="InterPro" id="IPR052947">
    <property type="entry name" value="T6SS_Hcp1_domain"/>
</dbReference>
<evidence type="ECO:0000259" key="2">
    <source>
        <dbReference type="Pfam" id="PF26362"/>
    </source>
</evidence>
<organism evidence="3 4">
    <name type="scientific">Salmonella diarizonae</name>
    <dbReference type="NCBI Taxonomy" id="59204"/>
    <lineage>
        <taxon>Bacteria</taxon>
        <taxon>Pseudomonadati</taxon>
        <taxon>Pseudomonadota</taxon>
        <taxon>Gammaproteobacteria</taxon>
        <taxon>Enterobacterales</taxon>
        <taxon>Enterobacteriaceae</taxon>
        <taxon>Salmonella</taxon>
    </lineage>
</organism>
<dbReference type="InterPro" id="IPR058406">
    <property type="entry name" value="DUF8093"/>
</dbReference>
<evidence type="ECO:0000313" key="3">
    <source>
        <dbReference type="EMBL" id="SUG57613.1"/>
    </source>
</evidence>